<protein>
    <recommendedName>
        <fullName evidence="3">ABM domain-containing protein</fullName>
    </recommendedName>
</protein>
<proteinExistence type="predicted"/>
<dbReference type="EMBL" id="PXOA01000651">
    <property type="protein sequence ID" value="RFU73444.1"/>
    <property type="molecule type" value="Genomic_DNA"/>
</dbReference>
<evidence type="ECO:0000313" key="2">
    <source>
        <dbReference type="Proteomes" id="UP000266272"/>
    </source>
</evidence>
<reference evidence="1 2" key="1">
    <citation type="journal article" date="2018" name="PLoS Pathog.">
        <title>Evolution of structural diversity of trichothecenes, a family of toxins produced by plant pathogenic and entomopathogenic fungi.</title>
        <authorList>
            <person name="Proctor R.H."/>
            <person name="McCormick S.P."/>
            <person name="Kim H.S."/>
            <person name="Cardoza R.E."/>
            <person name="Stanley A.M."/>
            <person name="Lindo L."/>
            <person name="Kelly A."/>
            <person name="Brown D.W."/>
            <person name="Lee T."/>
            <person name="Vaughan M.M."/>
            <person name="Alexander N.J."/>
            <person name="Busman M."/>
            <person name="Gutierrez S."/>
        </authorList>
    </citation>
    <scope>NUCLEOTIDE SEQUENCE [LARGE SCALE GENOMIC DNA]</scope>
    <source>
        <strain evidence="1 2">IBT 40837</strain>
    </source>
</reference>
<dbReference type="OrthoDB" id="4425169at2759"/>
<name>A0A395NBX6_TRIAR</name>
<comment type="caution">
    <text evidence="1">The sequence shown here is derived from an EMBL/GenBank/DDBJ whole genome shotgun (WGS) entry which is preliminary data.</text>
</comment>
<dbReference type="AlphaFoldDB" id="A0A395NBX6"/>
<organism evidence="1 2">
    <name type="scientific">Trichoderma arundinaceum</name>
    <dbReference type="NCBI Taxonomy" id="490622"/>
    <lineage>
        <taxon>Eukaryota</taxon>
        <taxon>Fungi</taxon>
        <taxon>Dikarya</taxon>
        <taxon>Ascomycota</taxon>
        <taxon>Pezizomycotina</taxon>
        <taxon>Sordariomycetes</taxon>
        <taxon>Hypocreomycetidae</taxon>
        <taxon>Hypocreales</taxon>
        <taxon>Hypocreaceae</taxon>
        <taxon>Trichoderma</taxon>
    </lineage>
</organism>
<keyword evidence="2" id="KW-1185">Reference proteome</keyword>
<gene>
    <name evidence="1" type="ORF">TARUN_8813</name>
</gene>
<dbReference type="Proteomes" id="UP000266272">
    <property type="component" value="Unassembled WGS sequence"/>
</dbReference>
<evidence type="ECO:0000313" key="1">
    <source>
        <dbReference type="EMBL" id="RFU73444.1"/>
    </source>
</evidence>
<accession>A0A395NBX6</accession>
<evidence type="ECO:0008006" key="3">
    <source>
        <dbReference type="Google" id="ProtNLM"/>
    </source>
</evidence>
<sequence length="203" mass="22581">MSITELIFISVQPDPQVRKELDTKLPDVLSGVFSRLPKLDSLFIASNLEVTGEDESSQDGICLLLKWQDISGFDSFIKSTDFAAFKRSLLPYLTGPADIQLYESPEEMPVRKAVDSPYLHIMSSHPKVTDIQSGEISCISVEDQWKAFVEQCRLASGAKCSLNGSFYGFGLRKDNGAFLGATLWKDREVGVITSRIFYCDHLG</sequence>